<keyword evidence="3" id="KW-1185">Reference proteome</keyword>
<feature type="region of interest" description="Disordered" evidence="1">
    <location>
        <begin position="21"/>
        <end position="54"/>
    </location>
</feature>
<sequence>MQIDRRDIDASARELIEGWINRHDDEGIMNRHDSGDIGRNDARDASMHSQIIRRDGDRIDRHEWWAREPRRQNRLDEHDKLSRGDIKDRHDRHDRHGRLKRPQV</sequence>
<evidence type="ECO:0000313" key="3">
    <source>
        <dbReference type="Proteomes" id="UP001165121"/>
    </source>
</evidence>
<evidence type="ECO:0000313" key="2">
    <source>
        <dbReference type="EMBL" id="GMF51193.1"/>
    </source>
</evidence>
<dbReference type="Proteomes" id="UP001165121">
    <property type="component" value="Unassembled WGS sequence"/>
</dbReference>
<feature type="compositionally biased region" description="Basic and acidic residues" evidence="1">
    <location>
        <begin position="69"/>
        <end position="91"/>
    </location>
</feature>
<dbReference type="AlphaFoldDB" id="A0A9W7D0S3"/>
<organism evidence="2 3">
    <name type="scientific">Phytophthora fragariaefolia</name>
    <dbReference type="NCBI Taxonomy" id="1490495"/>
    <lineage>
        <taxon>Eukaryota</taxon>
        <taxon>Sar</taxon>
        <taxon>Stramenopiles</taxon>
        <taxon>Oomycota</taxon>
        <taxon>Peronosporomycetes</taxon>
        <taxon>Peronosporales</taxon>
        <taxon>Peronosporaceae</taxon>
        <taxon>Phytophthora</taxon>
    </lineage>
</organism>
<proteinExistence type="predicted"/>
<dbReference type="EMBL" id="BSXT01002833">
    <property type="protein sequence ID" value="GMF51193.1"/>
    <property type="molecule type" value="Genomic_DNA"/>
</dbReference>
<protein>
    <submittedName>
        <fullName evidence="2">Unnamed protein product</fullName>
    </submittedName>
</protein>
<accession>A0A9W7D0S3</accession>
<feature type="region of interest" description="Disordered" evidence="1">
    <location>
        <begin position="69"/>
        <end position="104"/>
    </location>
</feature>
<reference evidence="2" key="1">
    <citation type="submission" date="2023-04" db="EMBL/GenBank/DDBJ databases">
        <title>Phytophthora fragariaefolia NBRC 109709.</title>
        <authorList>
            <person name="Ichikawa N."/>
            <person name="Sato H."/>
            <person name="Tonouchi N."/>
        </authorList>
    </citation>
    <scope>NUCLEOTIDE SEQUENCE</scope>
    <source>
        <strain evidence="2">NBRC 109709</strain>
    </source>
</reference>
<comment type="caution">
    <text evidence="2">The sequence shown here is derived from an EMBL/GenBank/DDBJ whole genome shotgun (WGS) entry which is preliminary data.</text>
</comment>
<evidence type="ECO:0000256" key="1">
    <source>
        <dbReference type="SAM" id="MobiDB-lite"/>
    </source>
</evidence>
<feature type="compositionally biased region" description="Basic residues" evidence="1">
    <location>
        <begin position="92"/>
        <end position="104"/>
    </location>
</feature>
<name>A0A9W7D0S3_9STRA</name>
<gene>
    <name evidence="2" type="ORF">Pfra01_002062800</name>
</gene>